<evidence type="ECO:0000313" key="2">
    <source>
        <dbReference type="Proteomes" id="UP001155241"/>
    </source>
</evidence>
<evidence type="ECO:0000313" key="1">
    <source>
        <dbReference type="EMBL" id="MCO6043239.1"/>
    </source>
</evidence>
<sequence>MSSHDDSSNTFDPLFRPLMDYWTAYTRQLNEAAEAVSQQACPAADEQSQGREWLDAASKSIDAYLRSPLFLGLLKSHLDTLIELKRQSNALGQMATAAPQGKAEASGAAQVGCRLDELSAMLVEQLSRIEKRLEAVEKKLDNSGGPP</sequence>
<proteinExistence type="predicted"/>
<dbReference type="EMBL" id="JAMXLR010000020">
    <property type="protein sequence ID" value="MCO6043239.1"/>
    <property type="molecule type" value="Genomic_DNA"/>
</dbReference>
<reference evidence="1" key="1">
    <citation type="submission" date="2022-06" db="EMBL/GenBank/DDBJ databases">
        <title>Aeoliella straminimaris, a novel planctomycete from sediments.</title>
        <authorList>
            <person name="Vitorino I.R."/>
            <person name="Lage O.M."/>
        </authorList>
    </citation>
    <scope>NUCLEOTIDE SEQUENCE</scope>
    <source>
        <strain evidence="1">ICT_H6.2</strain>
    </source>
</reference>
<dbReference type="AlphaFoldDB" id="A0A9X2F7G2"/>
<organism evidence="1 2">
    <name type="scientific">Aeoliella straminimaris</name>
    <dbReference type="NCBI Taxonomy" id="2954799"/>
    <lineage>
        <taxon>Bacteria</taxon>
        <taxon>Pseudomonadati</taxon>
        <taxon>Planctomycetota</taxon>
        <taxon>Planctomycetia</taxon>
        <taxon>Pirellulales</taxon>
        <taxon>Lacipirellulaceae</taxon>
        <taxon>Aeoliella</taxon>
    </lineage>
</organism>
<protein>
    <submittedName>
        <fullName evidence="1">Uncharacterized protein</fullName>
    </submittedName>
</protein>
<gene>
    <name evidence="1" type="ORF">NG895_04915</name>
</gene>
<comment type="caution">
    <text evidence="1">The sequence shown here is derived from an EMBL/GenBank/DDBJ whole genome shotgun (WGS) entry which is preliminary data.</text>
</comment>
<dbReference type="RefSeq" id="WP_252851339.1">
    <property type="nucleotide sequence ID" value="NZ_JAMXLR010000020.1"/>
</dbReference>
<accession>A0A9X2F7G2</accession>
<name>A0A9X2F7G2_9BACT</name>
<dbReference type="Proteomes" id="UP001155241">
    <property type="component" value="Unassembled WGS sequence"/>
</dbReference>
<keyword evidence="2" id="KW-1185">Reference proteome</keyword>